<organism evidence="3 4">
    <name type="scientific">Caldifermentibacillus hisashii</name>
    <dbReference type="NCBI Taxonomy" id="996558"/>
    <lineage>
        <taxon>Bacteria</taxon>
        <taxon>Bacillati</taxon>
        <taxon>Bacillota</taxon>
        <taxon>Bacilli</taxon>
        <taxon>Bacillales</taxon>
        <taxon>Bacillaceae</taxon>
        <taxon>Caldifermentibacillus</taxon>
    </lineage>
</organism>
<dbReference type="RefSeq" id="WP_342019963.1">
    <property type="nucleotide sequence ID" value="NZ_JBBYAK010000001.1"/>
</dbReference>
<dbReference type="InterPro" id="IPR010982">
    <property type="entry name" value="Lambda_DNA-bd_dom_sf"/>
</dbReference>
<proteinExistence type="predicted"/>
<feature type="domain" description="HTH cro/C1-type" evidence="2">
    <location>
        <begin position="7"/>
        <end position="67"/>
    </location>
</feature>
<comment type="caution">
    <text evidence="3">The sequence shown here is derived from an EMBL/GenBank/DDBJ whole genome shotgun (WGS) entry which is preliminary data.</text>
</comment>
<dbReference type="InterPro" id="IPR001387">
    <property type="entry name" value="Cro/C1-type_HTH"/>
</dbReference>
<name>A0ABU9JVL3_9BACI</name>
<sequence>MSFSEKITQLRTSKKLSLEQLAQEFARKYDAKTSKSSIYRWEKGESKPNIDDANMYADYFNVSLDWLIGNKTNEDEVTTIAAHHDGDEWTDEELEEIEKFMEFVKAKRKQQE</sequence>
<reference evidence="3 4" key="1">
    <citation type="submission" date="2024-03" db="EMBL/GenBank/DDBJ databases">
        <title>Bacilli Hybrid Assemblies.</title>
        <authorList>
            <person name="Kovac J."/>
        </authorList>
    </citation>
    <scope>NUCLEOTIDE SEQUENCE [LARGE SCALE GENOMIC DNA]</scope>
    <source>
        <strain evidence="3 4">FSL M8-0022</strain>
    </source>
</reference>
<dbReference type="SMART" id="SM00530">
    <property type="entry name" value="HTH_XRE"/>
    <property type="match status" value="1"/>
</dbReference>
<dbReference type="Pfam" id="PF12844">
    <property type="entry name" value="HTH_19"/>
    <property type="match status" value="1"/>
</dbReference>
<evidence type="ECO:0000313" key="3">
    <source>
        <dbReference type="EMBL" id="MEL3956889.1"/>
    </source>
</evidence>
<evidence type="ECO:0000256" key="1">
    <source>
        <dbReference type="ARBA" id="ARBA00023125"/>
    </source>
</evidence>
<dbReference type="CDD" id="cd00093">
    <property type="entry name" value="HTH_XRE"/>
    <property type="match status" value="1"/>
</dbReference>
<keyword evidence="1" id="KW-0238">DNA-binding</keyword>
<dbReference type="Proteomes" id="UP001459714">
    <property type="component" value="Unassembled WGS sequence"/>
</dbReference>
<dbReference type="PANTHER" id="PTHR46558:SF11">
    <property type="entry name" value="HTH-TYPE TRANSCRIPTIONAL REGULATOR XRE"/>
    <property type="match status" value="1"/>
</dbReference>
<dbReference type="PROSITE" id="PS50943">
    <property type="entry name" value="HTH_CROC1"/>
    <property type="match status" value="1"/>
</dbReference>
<protein>
    <submittedName>
        <fullName evidence="3">Helix-turn-helix transcriptional regulator</fullName>
    </submittedName>
</protein>
<keyword evidence="4" id="KW-1185">Reference proteome</keyword>
<dbReference type="Gene3D" id="1.10.260.40">
    <property type="entry name" value="lambda repressor-like DNA-binding domains"/>
    <property type="match status" value="1"/>
</dbReference>
<dbReference type="EMBL" id="JBBYAK010000001">
    <property type="protein sequence ID" value="MEL3956889.1"/>
    <property type="molecule type" value="Genomic_DNA"/>
</dbReference>
<accession>A0ABU9JVL3</accession>
<dbReference type="SUPFAM" id="SSF47413">
    <property type="entry name" value="lambda repressor-like DNA-binding domains"/>
    <property type="match status" value="1"/>
</dbReference>
<evidence type="ECO:0000259" key="2">
    <source>
        <dbReference type="PROSITE" id="PS50943"/>
    </source>
</evidence>
<dbReference type="PANTHER" id="PTHR46558">
    <property type="entry name" value="TRACRIPTIONAL REGULATORY PROTEIN-RELATED-RELATED"/>
    <property type="match status" value="1"/>
</dbReference>
<evidence type="ECO:0000313" key="4">
    <source>
        <dbReference type="Proteomes" id="UP001459714"/>
    </source>
</evidence>
<gene>
    <name evidence="3" type="ORF">NST17_06725</name>
</gene>